<feature type="compositionally biased region" description="Basic and acidic residues" evidence="1">
    <location>
        <begin position="501"/>
        <end position="515"/>
    </location>
</feature>
<dbReference type="OrthoDB" id="785936at2759"/>
<gene>
    <name evidence="2" type="ORF">HHK36_009721</name>
</gene>
<evidence type="ECO:0000313" key="2">
    <source>
        <dbReference type="EMBL" id="KAF8404832.1"/>
    </source>
</evidence>
<feature type="region of interest" description="Disordered" evidence="1">
    <location>
        <begin position="762"/>
        <end position="814"/>
    </location>
</feature>
<sequence>MKKLQSSQFNNEGDDEVYEKIEAPKFVDFTIPDLSRPDDKSWFCLRVGCDQKHEEEEMDPDALYKSFVLRVMAARSPNLRLRKTLIKQALNTNMKCPLSAPAKSSKARISRLMAITSISQKMIDAKVKVRPLPKLNSTPNAKAKQLSVAPKSLTTPSYKKCPANSDSFRSVQNPKTTVVVPKNREVAKVLVFHSPKKIGRTKTSLGRTSVTKISVGKKKLDIIGQRKHVLGYSCKLSRDTRRDNNKSSPSNPSRRKLSARKIKIRAEVSFLSRDGKGQEAKSSRHSRKQSKGNLERCQGSVPREVNDCDSSDMEMHGKSRDGSSGSGSSKNKEGNGPEERQTSVKTCNLERYQGSVPQEVNDYDSSDMEIDGKSRDGSSGSGSSGTNEGNGHEECLTSVKTSGNFGSSNATQEESIPSSERSSIRGNPQSLLSIFLTHEVGSLSNSEENFEENDPPKFRTSTGKGDESNEGSGYEENIGSNSEEEKISEEDLPVHQTLKGVGDEKEAMESDDKENASASDYNRELNPINHSEKKILGGNEVNENPQKVIRVLGKAFKESSASAANGSQGEKYKKTKPTNPKPFRLRTDERGILKEANLKRRLHLFAPLKETATVPKFPNRNSHKSHGNEIQQNGKSQGKCKHEKDEYEGNHIGSDKGAQKAQSQQMRPAYLKMVRHTVATPKTRIGQAHHKPDIMTVHFKDNKDKEDGKDKAAQKIDSSLIKVKSPMLRQQLVRPQRATSSVRKEAAVSVVSAGQLSVIEETPSTISRPKEAATITNSAAAPRSSSRGRRPPTIPKEPNFHSIHVPKSCTKKLA</sequence>
<organism evidence="2 3">
    <name type="scientific">Tetracentron sinense</name>
    <name type="common">Spur-leaf</name>
    <dbReference type="NCBI Taxonomy" id="13715"/>
    <lineage>
        <taxon>Eukaryota</taxon>
        <taxon>Viridiplantae</taxon>
        <taxon>Streptophyta</taxon>
        <taxon>Embryophyta</taxon>
        <taxon>Tracheophyta</taxon>
        <taxon>Spermatophyta</taxon>
        <taxon>Magnoliopsida</taxon>
        <taxon>Trochodendrales</taxon>
        <taxon>Trochodendraceae</taxon>
        <taxon>Tetracentron</taxon>
    </lineage>
</organism>
<feature type="compositionally biased region" description="Polar residues" evidence="1">
    <location>
        <begin position="398"/>
        <end position="412"/>
    </location>
</feature>
<proteinExistence type="predicted"/>
<feature type="compositionally biased region" description="Basic and acidic residues" evidence="1">
    <location>
        <begin position="236"/>
        <end position="245"/>
    </location>
</feature>
<feature type="region of interest" description="Disordered" evidence="1">
    <location>
        <begin position="613"/>
        <end position="666"/>
    </location>
</feature>
<dbReference type="EMBL" id="JABCRI010000006">
    <property type="protein sequence ID" value="KAF8404832.1"/>
    <property type="molecule type" value="Genomic_DNA"/>
</dbReference>
<feature type="compositionally biased region" description="Polar residues" evidence="1">
    <location>
        <begin position="559"/>
        <end position="568"/>
    </location>
</feature>
<dbReference type="PANTHER" id="PTHR37241">
    <property type="entry name" value="NEUROFILAMENT HEAVY PROTEIN"/>
    <property type="match status" value="1"/>
</dbReference>
<reference evidence="2 3" key="1">
    <citation type="submission" date="2020-04" db="EMBL/GenBank/DDBJ databases">
        <title>Plant Genome Project.</title>
        <authorList>
            <person name="Zhang R.-G."/>
        </authorList>
    </citation>
    <scope>NUCLEOTIDE SEQUENCE [LARGE SCALE GENOMIC DNA]</scope>
    <source>
        <strain evidence="2">YNK0</strain>
        <tissue evidence="2">Leaf</tissue>
    </source>
</reference>
<accession>A0A834ZD73</accession>
<dbReference type="AlphaFoldDB" id="A0A834ZD73"/>
<dbReference type="Proteomes" id="UP000655225">
    <property type="component" value="Unassembled WGS sequence"/>
</dbReference>
<comment type="caution">
    <text evidence="2">The sequence shown here is derived from an EMBL/GenBank/DDBJ whole genome shotgun (WGS) entry which is preliminary data.</text>
</comment>
<protein>
    <submittedName>
        <fullName evidence="2">Uncharacterized protein</fullName>
    </submittedName>
</protein>
<dbReference type="OMA" id="QQPEMEV"/>
<feature type="region of interest" description="Disordered" evidence="1">
    <location>
        <begin position="236"/>
        <end position="430"/>
    </location>
</feature>
<feature type="compositionally biased region" description="Low complexity" evidence="1">
    <location>
        <begin position="413"/>
        <end position="425"/>
    </location>
</feature>
<feature type="compositionally biased region" description="Basic and acidic residues" evidence="1">
    <location>
        <begin position="640"/>
        <end position="658"/>
    </location>
</feature>
<feature type="compositionally biased region" description="Basic residues" evidence="1">
    <location>
        <begin position="253"/>
        <end position="263"/>
    </location>
</feature>
<evidence type="ECO:0000313" key="3">
    <source>
        <dbReference type="Proteomes" id="UP000655225"/>
    </source>
</evidence>
<keyword evidence="3" id="KW-1185">Reference proteome</keyword>
<dbReference type="PANTHER" id="PTHR37241:SF1">
    <property type="entry name" value="NEUROFILAMENT HEAVY PROTEIN"/>
    <property type="match status" value="1"/>
</dbReference>
<feature type="region of interest" description="Disordered" evidence="1">
    <location>
        <begin position="557"/>
        <end position="592"/>
    </location>
</feature>
<feature type="compositionally biased region" description="Basic and acidic residues" evidence="1">
    <location>
        <begin position="330"/>
        <end position="342"/>
    </location>
</feature>
<feature type="region of interest" description="Disordered" evidence="1">
    <location>
        <begin position="442"/>
        <end position="541"/>
    </location>
</feature>
<feature type="compositionally biased region" description="Basic and acidic residues" evidence="1">
    <location>
        <begin position="273"/>
        <end position="282"/>
    </location>
</feature>
<name>A0A834ZD73_TETSI</name>
<evidence type="ECO:0000256" key="1">
    <source>
        <dbReference type="SAM" id="MobiDB-lite"/>
    </source>
</evidence>